<dbReference type="Gene3D" id="3.30.530.20">
    <property type="match status" value="1"/>
</dbReference>
<dbReference type="SUPFAM" id="SSF55961">
    <property type="entry name" value="Bet v1-like"/>
    <property type="match status" value="1"/>
</dbReference>
<sequence>MFTKQAITKKLNVPSEKVWEAISKIGRLDVWFPFIETCKVEGDGPGALRYMTIADGGGDIKDTIEEIDPKKMKLIYLRPISPFPVTYYKGTVEVFTSYDGLGIVVWTIDFESKSEDSASVAEIIQSAISAGIDGMEKDLI</sequence>
<proteinExistence type="predicted"/>
<dbReference type="InterPro" id="IPR023393">
    <property type="entry name" value="START-like_dom_sf"/>
</dbReference>
<protein>
    <submittedName>
        <fullName evidence="1">Polyketide cyclase/dehydrase/lipid transport protein</fullName>
    </submittedName>
</protein>
<reference evidence="1 2" key="1">
    <citation type="submission" date="2018-02" db="EMBL/GenBank/DDBJ databases">
        <title>Subsurface microbial communities from deep shales in Ohio and West Virginia, USA.</title>
        <authorList>
            <person name="Wrighton K."/>
        </authorList>
    </citation>
    <scope>NUCLEOTIDE SEQUENCE [LARGE SCALE GENOMIC DNA]</scope>
    <source>
        <strain evidence="1 2">OWC-DMM</strain>
    </source>
</reference>
<dbReference type="PANTHER" id="PTHR39332">
    <property type="entry name" value="BLL4707 PROTEIN"/>
    <property type="match status" value="1"/>
</dbReference>
<gene>
    <name evidence="1" type="ORF">B0F87_103261</name>
</gene>
<dbReference type="InterPro" id="IPR019587">
    <property type="entry name" value="Polyketide_cyclase/dehydratase"/>
</dbReference>
<dbReference type="Proteomes" id="UP000240010">
    <property type="component" value="Unassembled WGS sequence"/>
</dbReference>
<dbReference type="PANTHER" id="PTHR39332:SF7">
    <property type="entry name" value="SRPBCC FAMILY PROTEIN"/>
    <property type="match status" value="1"/>
</dbReference>
<evidence type="ECO:0000313" key="2">
    <source>
        <dbReference type="Proteomes" id="UP000240010"/>
    </source>
</evidence>
<evidence type="ECO:0000313" key="1">
    <source>
        <dbReference type="EMBL" id="PPK76654.1"/>
    </source>
</evidence>
<dbReference type="CDD" id="cd07821">
    <property type="entry name" value="PYR_PYL_RCAR_like"/>
    <property type="match status" value="1"/>
</dbReference>
<name>A0A2S6HGP1_9GAMM</name>
<dbReference type="EMBL" id="PTIZ01000003">
    <property type="protein sequence ID" value="PPK76654.1"/>
    <property type="molecule type" value="Genomic_DNA"/>
</dbReference>
<accession>A0A2S6HGP1</accession>
<dbReference type="AlphaFoldDB" id="A0A2S6HGP1"/>
<dbReference type="Pfam" id="PF10604">
    <property type="entry name" value="Polyketide_cyc2"/>
    <property type="match status" value="1"/>
</dbReference>
<organism evidence="1 2">
    <name type="scientific">Methylobacter tundripaludum</name>
    <dbReference type="NCBI Taxonomy" id="173365"/>
    <lineage>
        <taxon>Bacteria</taxon>
        <taxon>Pseudomonadati</taxon>
        <taxon>Pseudomonadota</taxon>
        <taxon>Gammaproteobacteria</taxon>
        <taxon>Methylococcales</taxon>
        <taxon>Methylococcaceae</taxon>
        <taxon>Methylobacter</taxon>
    </lineage>
</organism>
<dbReference type="RefSeq" id="WP_104428337.1">
    <property type="nucleotide sequence ID" value="NZ_PTIZ01000003.1"/>
</dbReference>
<comment type="caution">
    <text evidence="1">The sequence shown here is derived from an EMBL/GenBank/DDBJ whole genome shotgun (WGS) entry which is preliminary data.</text>
</comment>